<dbReference type="PANTHER" id="PTHR30273:SF2">
    <property type="entry name" value="PROTEIN FECR"/>
    <property type="match status" value="1"/>
</dbReference>
<reference evidence="4 5" key="1">
    <citation type="submission" date="2014-11" db="EMBL/GenBank/DDBJ databases">
        <title>Genome sequence of Flavihumibacter solisilvae 3-3.</title>
        <authorList>
            <person name="Zhou G."/>
            <person name="Li M."/>
            <person name="Wang G."/>
        </authorList>
    </citation>
    <scope>NUCLEOTIDE SEQUENCE [LARGE SCALE GENOMIC DNA]</scope>
    <source>
        <strain evidence="4 5">3-3</strain>
    </source>
</reference>
<dbReference type="InterPro" id="IPR006860">
    <property type="entry name" value="FecR"/>
</dbReference>
<gene>
    <name evidence="4" type="ORF">OI18_22920</name>
</gene>
<name>A0A0C1KTM3_9BACT</name>
<dbReference type="RefSeq" id="WP_039144482.1">
    <property type="nucleotide sequence ID" value="NZ_JSVC01000045.1"/>
</dbReference>
<comment type="caution">
    <text evidence="4">The sequence shown here is derived from an EMBL/GenBank/DDBJ whole genome shotgun (WGS) entry which is preliminary data.</text>
</comment>
<sequence length="365" mass="41289">MVSERIWHLVARKLSGEASSGEIKELEDLLRQDPGTASQVEIHEAYFRQQSPEINPDETDRAAWQKQLVQMQRHFPGEFDNEASKPFRPALKKTKKPLLLIVSCTVITLAVAVWFFANNYPRSRQIATQVDTGHGNLYFGKGRNVLPDGTIVWVNSNSSITCKPGYGQSNRDILLSGEAYFDVTHRALPLVVHAGPVNITVKGTAFNVRSYPGDSKVETALIRGVVELSTHFDAERKILLKPNEKIVIYTKEDCRPAKARGIESISSQPLVYEVNKLTRESQSRLIPEIAWLDNKLVFNSEPLADLAERMGRWYNVSIHIEDESIAREKFTGVFQNESLEEALNAMQLTYSFRYSRKGNIITIQK</sequence>
<dbReference type="Pfam" id="PF16344">
    <property type="entry name" value="FecR_C"/>
    <property type="match status" value="1"/>
</dbReference>
<keyword evidence="1" id="KW-1133">Transmembrane helix</keyword>
<keyword evidence="1" id="KW-0812">Transmembrane</keyword>
<evidence type="ECO:0000259" key="3">
    <source>
        <dbReference type="Pfam" id="PF16344"/>
    </source>
</evidence>
<feature type="domain" description="FecR protein" evidence="2">
    <location>
        <begin position="145"/>
        <end position="227"/>
    </location>
</feature>
<keyword evidence="5" id="KW-1185">Reference proteome</keyword>
<evidence type="ECO:0000313" key="5">
    <source>
        <dbReference type="Proteomes" id="UP000031408"/>
    </source>
</evidence>
<proteinExistence type="predicted"/>
<evidence type="ECO:0000313" key="4">
    <source>
        <dbReference type="EMBL" id="KIC90746.1"/>
    </source>
</evidence>
<dbReference type="InterPro" id="IPR032508">
    <property type="entry name" value="FecR_C"/>
</dbReference>
<protein>
    <recommendedName>
        <fullName evidence="6">FecR protein domain-containing protein</fullName>
    </recommendedName>
</protein>
<dbReference type="EMBL" id="JSVC01000045">
    <property type="protein sequence ID" value="KIC90746.1"/>
    <property type="molecule type" value="Genomic_DNA"/>
</dbReference>
<dbReference type="InterPro" id="IPR012373">
    <property type="entry name" value="Ferrdict_sens_TM"/>
</dbReference>
<evidence type="ECO:0008006" key="6">
    <source>
        <dbReference type="Google" id="ProtNLM"/>
    </source>
</evidence>
<dbReference type="Gene3D" id="3.55.50.30">
    <property type="match status" value="1"/>
</dbReference>
<accession>A0A0C1KTM3</accession>
<dbReference type="PANTHER" id="PTHR30273">
    <property type="entry name" value="PERIPLASMIC SIGNAL SENSOR AND SIGMA FACTOR ACTIVATOR FECR-RELATED"/>
    <property type="match status" value="1"/>
</dbReference>
<feature type="domain" description="Protein FecR C-terminal" evidence="3">
    <location>
        <begin position="295"/>
        <end position="363"/>
    </location>
</feature>
<dbReference type="Pfam" id="PF04773">
    <property type="entry name" value="FecR"/>
    <property type="match status" value="1"/>
</dbReference>
<dbReference type="STRING" id="1349421.OI18_22920"/>
<dbReference type="PIRSF" id="PIRSF018266">
    <property type="entry name" value="FecR"/>
    <property type="match status" value="1"/>
</dbReference>
<organism evidence="4 5">
    <name type="scientific">Flavihumibacter solisilvae</name>
    <dbReference type="NCBI Taxonomy" id="1349421"/>
    <lineage>
        <taxon>Bacteria</taxon>
        <taxon>Pseudomonadati</taxon>
        <taxon>Bacteroidota</taxon>
        <taxon>Chitinophagia</taxon>
        <taxon>Chitinophagales</taxon>
        <taxon>Chitinophagaceae</taxon>
        <taxon>Flavihumibacter</taxon>
    </lineage>
</organism>
<dbReference type="OrthoDB" id="1523735at2"/>
<feature type="transmembrane region" description="Helical" evidence="1">
    <location>
        <begin position="98"/>
        <end position="117"/>
    </location>
</feature>
<dbReference type="AlphaFoldDB" id="A0A0C1KTM3"/>
<keyword evidence="1" id="KW-0472">Membrane</keyword>
<dbReference type="Proteomes" id="UP000031408">
    <property type="component" value="Unassembled WGS sequence"/>
</dbReference>
<evidence type="ECO:0000256" key="1">
    <source>
        <dbReference type="SAM" id="Phobius"/>
    </source>
</evidence>
<dbReference type="Gene3D" id="2.60.120.1440">
    <property type="match status" value="1"/>
</dbReference>
<evidence type="ECO:0000259" key="2">
    <source>
        <dbReference type="Pfam" id="PF04773"/>
    </source>
</evidence>
<dbReference type="GO" id="GO:0016989">
    <property type="term" value="F:sigma factor antagonist activity"/>
    <property type="evidence" value="ECO:0007669"/>
    <property type="project" value="TreeGrafter"/>
</dbReference>